<dbReference type="Pfam" id="PF08631">
    <property type="entry name" value="SPO22"/>
    <property type="match status" value="1"/>
</dbReference>
<feature type="region of interest" description="Disordered" evidence="2">
    <location>
        <begin position="1"/>
        <end position="20"/>
    </location>
</feature>
<reference evidence="3 4" key="1">
    <citation type="submission" date="2016-07" db="EMBL/GenBank/DDBJ databases">
        <title>Draft genome of the white-rot fungus Obba rivulosa 3A-2.</title>
        <authorList>
            <consortium name="DOE Joint Genome Institute"/>
            <person name="Miettinen O."/>
            <person name="Riley R."/>
            <person name="Acob R."/>
            <person name="Barry K."/>
            <person name="Cullen D."/>
            <person name="De Vries R."/>
            <person name="Hainaut M."/>
            <person name="Hatakka A."/>
            <person name="Henrissat B."/>
            <person name="Hilden K."/>
            <person name="Kuo R."/>
            <person name="Labutti K."/>
            <person name="Lipzen A."/>
            <person name="Makela M.R."/>
            <person name="Sandor L."/>
            <person name="Spatafora J.W."/>
            <person name="Grigoriev I.V."/>
            <person name="Hibbett D.S."/>
        </authorList>
    </citation>
    <scope>NUCLEOTIDE SEQUENCE [LARGE SCALE GENOMIC DNA]</scope>
    <source>
        <strain evidence="3 4">3A-2</strain>
    </source>
</reference>
<dbReference type="PANTHER" id="PTHR40375:SF2">
    <property type="entry name" value="SPORULATION-SPECIFIC PROTEIN 22"/>
    <property type="match status" value="1"/>
</dbReference>
<keyword evidence="4" id="KW-1185">Reference proteome</keyword>
<dbReference type="PANTHER" id="PTHR40375">
    <property type="entry name" value="SPORULATION-SPECIFIC PROTEIN 22"/>
    <property type="match status" value="1"/>
</dbReference>
<feature type="compositionally biased region" description="Polar residues" evidence="2">
    <location>
        <begin position="1"/>
        <end position="14"/>
    </location>
</feature>
<organism evidence="3 4">
    <name type="scientific">Obba rivulosa</name>
    <dbReference type="NCBI Taxonomy" id="1052685"/>
    <lineage>
        <taxon>Eukaryota</taxon>
        <taxon>Fungi</taxon>
        <taxon>Dikarya</taxon>
        <taxon>Basidiomycota</taxon>
        <taxon>Agaricomycotina</taxon>
        <taxon>Agaricomycetes</taxon>
        <taxon>Polyporales</taxon>
        <taxon>Gelatoporiaceae</taxon>
        <taxon>Obba</taxon>
    </lineage>
</organism>
<dbReference type="GO" id="GO:0051321">
    <property type="term" value="P:meiotic cell cycle"/>
    <property type="evidence" value="ECO:0007669"/>
    <property type="project" value="UniProtKB-KW"/>
</dbReference>
<dbReference type="AlphaFoldDB" id="A0A8E2J3S6"/>
<sequence>MAQLTVSPAQTRPVTQGHDLSHACFAPDSSRIRHGITGAVTDARRRVARQTLASRITTPAFLRSSAMSANKRKLSSDLEEIYQSIQDILIVIKPKLNDTRQGHSTSLRVDLHQIAVLAETFTSQRPRSNKKWLALADGLDRQGVWLWNASALIQEGPDDECRAVFAACEPLRLFPTSDRSLNLLTCAVRLAGFRLVEAGLEQKPGVETLIHVLQLASKAGASLSETGSNALAASVLACAAKVVLTYEESLRGTEDSQGLHSQAKARATVQYYSSRMEAAWREKNDAVAEFMLQKITGENRHRESLAAKLLQIGKSLLKAGSRETERGPQSVRDSLKWLQRAFTIIEPLENAVNTPEGELKRSILRSLARAYYLSSSEEPENLARAEASLQELLVSIDTADQTTAEFQQLRWMRVAVLKRRKATSSALLDAFRSIVDHMAVTESNITDILQELRTLSQDQVLVTTVHYHCLQRALDTKDESSLPSVERLLLSLIFHCSKDENCARAMKGVREALERTSLDSGPLQDKYELNQAVINMAELDLSKVAVTACLTLLWQFGDRQYNIKRWSEAADWFLAGTHHVFRVLSSAGYPKCLRKAALCYIQLKDYARASATVRRCSEKEAATHYILLLIAVHQAISSVRDMANTPDFNPKMLLLATQLANEFDMKPLLLSVLEALLRTMRDNETPQTSLEAVTLVRCIIRLVLKLMAEPAANRTTLTATLIGHYKTATALIANLIAQQSAAIVAKDISWLWRTAYNSAVQGCSEWEDSEESVSIMFDLARQLLEAYCESSLTDVDAEVRNHIINASFAAVAGRGGYISSLATNPLTLAQSSRRAGQALRELLEEITACKKRIRKVTNSSNLLNDDDILRTQSLLHVLRVFETETLCQLKDWSRLLNVIEELVRSDALALNTFEAIADILWVEKGCPVEVLFAALEAILHASLDRTCLSVEKFSRWLRAICTILLSRNTTADRAKAIGYVEQAVSVLEDHAAEADTEDIYPVDERQWLLGTSYNTGIECLHASLLDEAKRWFEAATTACRFVPDGGTRATKISETYAHLLARYTSSHSRATLGS</sequence>
<protein>
    <recommendedName>
        <fullName evidence="5">Protein ZIP4 homolog</fullName>
    </recommendedName>
</protein>
<evidence type="ECO:0000256" key="2">
    <source>
        <dbReference type="SAM" id="MobiDB-lite"/>
    </source>
</evidence>
<accession>A0A8E2J3S6</accession>
<evidence type="ECO:0000313" key="4">
    <source>
        <dbReference type="Proteomes" id="UP000250043"/>
    </source>
</evidence>
<gene>
    <name evidence="3" type="ORF">OBBRIDRAFT_810677</name>
</gene>
<dbReference type="GO" id="GO:0090173">
    <property type="term" value="P:regulation of synaptonemal complex assembly"/>
    <property type="evidence" value="ECO:0007669"/>
    <property type="project" value="InterPro"/>
</dbReference>
<evidence type="ECO:0000313" key="3">
    <source>
        <dbReference type="EMBL" id="OCH94172.1"/>
    </source>
</evidence>
<dbReference type="EMBL" id="KV722346">
    <property type="protein sequence ID" value="OCH94172.1"/>
    <property type="molecule type" value="Genomic_DNA"/>
</dbReference>
<dbReference type="InterPro" id="IPR039057">
    <property type="entry name" value="Spo22/ZIP4"/>
</dbReference>
<keyword evidence="1" id="KW-0469">Meiosis</keyword>
<dbReference type="InterPro" id="IPR013940">
    <property type="entry name" value="Spo22/ZIP4/TEX11"/>
</dbReference>
<proteinExistence type="predicted"/>
<evidence type="ECO:0008006" key="5">
    <source>
        <dbReference type="Google" id="ProtNLM"/>
    </source>
</evidence>
<evidence type="ECO:0000256" key="1">
    <source>
        <dbReference type="ARBA" id="ARBA00023254"/>
    </source>
</evidence>
<dbReference type="OrthoDB" id="65716at2759"/>
<dbReference type="Proteomes" id="UP000250043">
    <property type="component" value="Unassembled WGS sequence"/>
</dbReference>
<name>A0A8E2J3S6_9APHY</name>